<protein>
    <submittedName>
        <fullName evidence="2">Uncharacterized protein</fullName>
    </submittedName>
</protein>
<dbReference type="RefSeq" id="XP_062635697.1">
    <property type="nucleotide sequence ID" value="XM_062784235.1"/>
</dbReference>
<evidence type="ECO:0000313" key="3">
    <source>
        <dbReference type="Proteomes" id="UP001302676"/>
    </source>
</evidence>
<gene>
    <name evidence="2" type="ORF">C8A04DRAFT_38428</name>
</gene>
<dbReference type="GeneID" id="87820848"/>
<feature type="signal peptide" evidence="1">
    <location>
        <begin position="1"/>
        <end position="28"/>
    </location>
</feature>
<dbReference type="Proteomes" id="UP001302676">
    <property type="component" value="Unassembled WGS sequence"/>
</dbReference>
<keyword evidence="1" id="KW-0732">Signal</keyword>
<keyword evidence="3" id="KW-1185">Reference proteome</keyword>
<dbReference type="AlphaFoldDB" id="A0AAN6ZM58"/>
<evidence type="ECO:0000313" key="2">
    <source>
        <dbReference type="EMBL" id="KAK4142326.1"/>
    </source>
</evidence>
<name>A0AAN6ZM58_9PEZI</name>
<reference evidence="2" key="1">
    <citation type="journal article" date="2023" name="Mol. Phylogenet. Evol.">
        <title>Genome-scale phylogeny and comparative genomics of the fungal order Sordariales.</title>
        <authorList>
            <person name="Hensen N."/>
            <person name="Bonometti L."/>
            <person name="Westerberg I."/>
            <person name="Brannstrom I.O."/>
            <person name="Guillou S."/>
            <person name="Cros-Aarteil S."/>
            <person name="Calhoun S."/>
            <person name="Haridas S."/>
            <person name="Kuo A."/>
            <person name="Mondo S."/>
            <person name="Pangilinan J."/>
            <person name="Riley R."/>
            <person name="LaButti K."/>
            <person name="Andreopoulos B."/>
            <person name="Lipzen A."/>
            <person name="Chen C."/>
            <person name="Yan M."/>
            <person name="Daum C."/>
            <person name="Ng V."/>
            <person name="Clum A."/>
            <person name="Steindorff A."/>
            <person name="Ohm R.A."/>
            <person name="Martin F."/>
            <person name="Silar P."/>
            <person name="Natvig D.O."/>
            <person name="Lalanne C."/>
            <person name="Gautier V."/>
            <person name="Ament-Velasquez S.L."/>
            <person name="Kruys A."/>
            <person name="Hutchinson M.I."/>
            <person name="Powell A.J."/>
            <person name="Barry K."/>
            <person name="Miller A.N."/>
            <person name="Grigoriev I.V."/>
            <person name="Debuchy R."/>
            <person name="Gladieux P."/>
            <person name="Hiltunen Thoren M."/>
            <person name="Johannesson H."/>
        </authorList>
    </citation>
    <scope>NUCLEOTIDE SEQUENCE</scope>
    <source>
        <strain evidence="2">CBS 141.50</strain>
    </source>
</reference>
<feature type="chain" id="PRO_5042925978" evidence="1">
    <location>
        <begin position="29"/>
        <end position="305"/>
    </location>
</feature>
<sequence length="305" mass="33763">MALQPSLLHVSVVAVLVFFSFLLSHGETAAVQGVCHTHDPPNPLATSFPNNSTGVLNATLAIIPIPLETARRLIPSQYRILEHAYRALIPDFPKGMYPVLLQAAHDHDVQFRAYNITIDDFSRAGFEFGFLDLLGDGYSSFRWAPAQLITSTNDIAVEGSRAYGTVVSPAEYEPACDAYQQLPNGNAYFKATSLDSRDFIELEFARTPHSSRHRYPLELYRNITNQPTFANASSCDNMIRFFNTSMSTGEHAPVAVRGKATGRAFPFNETTHKWADVYGIQVATPFIENNYLDCQTMKGYPGSVG</sequence>
<accession>A0AAN6ZM58</accession>
<organism evidence="2 3">
    <name type="scientific">Dichotomopilus funicola</name>
    <dbReference type="NCBI Taxonomy" id="1934379"/>
    <lineage>
        <taxon>Eukaryota</taxon>
        <taxon>Fungi</taxon>
        <taxon>Dikarya</taxon>
        <taxon>Ascomycota</taxon>
        <taxon>Pezizomycotina</taxon>
        <taxon>Sordariomycetes</taxon>
        <taxon>Sordariomycetidae</taxon>
        <taxon>Sordariales</taxon>
        <taxon>Chaetomiaceae</taxon>
        <taxon>Dichotomopilus</taxon>
    </lineage>
</organism>
<reference evidence="2" key="2">
    <citation type="submission" date="2023-05" db="EMBL/GenBank/DDBJ databases">
        <authorList>
            <consortium name="Lawrence Berkeley National Laboratory"/>
            <person name="Steindorff A."/>
            <person name="Hensen N."/>
            <person name="Bonometti L."/>
            <person name="Westerberg I."/>
            <person name="Brannstrom I.O."/>
            <person name="Guillou S."/>
            <person name="Cros-Aarteil S."/>
            <person name="Calhoun S."/>
            <person name="Haridas S."/>
            <person name="Kuo A."/>
            <person name="Mondo S."/>
            <person name="Pangilinan J."/>
            <person name="Riley R."/>
            <person name="Labutti K."/>
            <person name="Andreopoulos B."/>
            <person name="Lipzen A."/>
            <person name="Chen C."/>
            <person name="Yanf M."/>
            <person name="Daum C."/>
            <person name="Ng V."/>
            <person name="Clum A."/>
            <person name="Ohm R."/>
            <person name="Martin F."/>
            <person name="Silar P."/>
            <person name="Natvig D."/>
            <person name="Lalanne C."/>
            <person name="Gautier V."/>
            <person name="Ament-Velasquez S.L."/>
            <person name="Kruys A."/>
            <person name="Hutchinson M.I."/>
            <person name="Powell A.J."/>
            <person name="Barry K."/>
            <person name="Miller A.N."/>
            <person name="Grigoriev I.V."/>
            <person name="Debuchy R."/>
            <person name="Gladieux P."/>
            <person name="Thoren M.H."/>
            <person name="Johannesson H."/>
        </authorList>
    </citation>
    <scope>NUCLEOTIDE SEQUENCE</scope>
    <source>
        <strain evidence="2">CBS 141.50</strain>
    </source>
</reference>
<evidence type="ECO:0000256" key="1">
    <source>
        <dbReference type="SAM" id="SignalP"/>
    </source>
</evidence>
<comment type="caution">
    <text evidence="2">The sequence shown here is derived from an EMBL/GenBank/DDBJ whole genome shotgun (WGS) entry which is preliminary data.</text>
</comment>
<dbReference type="EMBL" id="MU853599">
    <property type="protein sequence ID" value="KAK4142326.1"/>
    <property type="molecule type" value="Genomic_DNA"/>
</dbReference>
<proteinExistence type="predicted"/>